<dbReference type="InterPro" id="IPR007016">
    <property type="entry name" value="O-antigen_ligase-rel_domated"/>
</dbReference>
<evidence type="ECO:0000313" key="7">
    <source>
        <dbReference type="EMBL" id="MDQ9171249.1"/>
    </source>
</evidence>
<evidence type="ECO:0000256" key="4">
    <source>
        <dbReference type="ARBA" id="ARBA00023136"/>
    </source>
</evidence>
<reference evidence="7 8" key="1">
    <citation type="submission" date="2023-08" db="EMBL/GenBank/DDBJ databases">
        <title>Oxalobacteraceae gen .nov., isolated from river sludge outside the plant.</title>
        <authorList>
            <person name="Zhao S.Y."/>
        </authorList>
    </citation>
    <scope>NUCLEOTIDE SEQUENCE [LARGE SCALE GENOMIC DNA]</scope>
    <source>
        <strain evidence="7 8">R-40</strain>
    </source>
</reference>
<dbReference type="EMBL" id="JAUYVH010000008">
    <property type="protein sequence ID" value="MDQ9171249.1"/>
    <property type="molecule type" value="Genomic_DNA"/>
</dbReference>
<accession>A0ABU1BQW2</accession>
<feature type="transmembrane region" description="Helical" evidence="5">
    <location>
        <begin position="352"/>
        <end position="372"/>
    </location>
</feature>
<proteinExistence type="predicted"/>
<evidence type="ECO:0000313" key="8">
    <source>
        <dbReference type="Proteomes" id="UP001225596"/>
    </source>
</evidence>
<feature type="transmembrane region" description="Helical" evidence="5">
    <location>
        <begin position="25"/>
        <end position="46"/>
    </location>
</feature>
<feature type="transmembrane region" description="Helical" evidence="5">
    <location>
        <begin position="329"/>
        <end position="346"/>
    </location>
</feature>
<feature type="transmembrane region" description="Helical" evidence="5">
    <location>
        <begin position="167"/>
        <end position="185"/>
    </location>
</feature>
<keyword evidence="4 5" id="KW-0472">Membrane</keyword>
<dbReference type="GO" id="GO:0016874">
    <property type="term" value="F:ligase activity"/>
    <property type="evidence" value="ECO:0007669"/>
    <property type="project" value="UniProtKB-KW"/>
</dbReference>
<feature type="domain" description="O-antigen ligase-related" evidence="6">
    <location>
        <begin position="154"/>
        <end position="305"/>
    </location>
</feature>
<sequence>MLGLIAIILRYRNPSYYKALDHIWVSYYPLSLSMASMMIAVLIQQLATGTFESKPYDVPFHVASFGIFFWLFLQLRSKDLKVIQWGAIAGVLASMMVIYAETRGGIDRPAKILDVAIIPFSNHATLLAFLVFLSIKWDETQSKALIGLKALTLCAGLYITFLSQTRGGWPALLLYAIIASAIFLGKDWKKTTLAMTAFLTLLVSTAMLSENIHKRIETVKTDISSYMDGTNPDTSVGMRLQYWDSSWILIKKNWGVGIGADTYKDEIKKLAQQNIVTEQAASLPHPHNELLFQTVRYGIPGLVSILLVLFMPLVYFGRFIRHPDQQIRASAWMGGAVCLAFFSFGLTDVVLVWRHTTTFYAFLLAVCFAHIVNRMQELENGKPGSIAPESHAKMLDKCISRNPKCPSL</sequence>
<dbReference type="InterPro" id="IPR051533">
    <property type="entry name" value="WaaL-like"/>
</dbReference>
<keyword evidence="2 5" id="KW-0812">Transmembrane</keyword>
<gene>
    <name evidence="7" type="ORF">Q8A64_12615</name>
</gene>
<feature type="transmembrane region" description="Helical" evidence="5">
    <location>
        <begin position="112"/>
        <end position="132"/>
    </location>
</feature>
<comment type="subcellular location">
    <subcellularLocation>
        <location evidence="1">Membrane</location>
        <topology evidence="1">Multi-pass membrane protein</topology>
    </subcellularLocation>
</comment>
<feature type="transmembrane region" description="Helical" evidence="5">
    <location>
        <begin position="144"/>
        <end position="161"/>
    </location>
</feature>
<keyword evidence="8" id="KW-1185">Reference proteome</keyword>
<keyword evidence="3 5" id="KW-1133">Transmembrane helix</keyword>
<feature type="transmembrane region" description="Helical" evidence="5">
    <location>
        <begin position="58"/>
        <end position="75"/>
    </location>
</feature>
<feature type="transmembrane region" description="Helical" evidence="5">
    <location>
        <begin position="82"/>
        <end position="100"/>
    </location>
</feature>
<evidence type="ECO:0000256" key="1">
    <source>
        <dbReference type="ARBA" id="ARBA00004141"/>
    </source>
</evidence>
<feature type="transmembrane region" description="Helical" evidence="5">
    <location>
        <begin position="297"/>
        <end position="317"/>
    </location>
</feature>
<organism evidence="7 8">
    <name type="scientific">Keguizhuia sedimenti</name>
    <dbReference type="NCBI Taxonomy" id="3064264"/>
    <lineage>
        <taxon>Bacteria</taxon>
        <taxon>Pseudomonadati</taxon>
        <taxon>Pseudomonadota</taxon>
        <taxon>Betaproteobacteria</taxon>
        <taxon>Burkholderiales</taxon>
        <taxon>Oxalobacteraceae</taxon>
        <taxon>Keguizhuia</taxon>
    </lineage>
</organism>
<keyword evidence="7" id="KW-0436">Ligase</keyword>
<dbReference type="RefSeq" id="WP_338437188.1">
    <property type="nucleotide sequence ID" value="NZ_JAUYVH010000008.1"/>
</dbReference>
<dbReference type="Pfam" id="PF04932">
    <property type="entry name" value="Wzy_C"/>
    <property type="match status" value="1"/>
</dbReference>
<feature type="transmembrane region" description="Helical" evidence="5">
    <location>
        <begin position="192"/>
        <end position="209"/>
    </location>
</feature>
<comment type="caution">
    <text evidence="7">The sequence shown here is derived from an EMBL/GenBank/DDBJ whole genome shotgun (WGS) entry which is preliminary data.</text>
</comment>
<dbReference type="PANTHER" id="PTHR37422:SF17">
    <property type="entry name" value="O-ANTIGEN LIGASE"/>
    <property type="match status" value="1"/>
</dbReference>
<name>A0ABU1BQW2_9BURK</name>
<protein>
    <submittedName>
        <fullName evidence="7">O-antigen ligase family protein</fullName>
    </submittedName>
</protein>
<evidence type="ECO:0000256" key="3">
    <source>
        <dbReference type="ARBA" id="ARBA00022989"/>
    </source>
</evidence>
<evidence type="ECO:0000259" key="6">
    <source>
        <dbReference type="Pfam" id="PF04932"/>
    </source>
</evidence>
<evidence type="ECO:0000256" key="5">
    <source>
        <dbReference type="SAM" id="Phobius"/>
    </source>
</evidence>
<dbReference type="Proteomes" id="UP001225596">
    <property type="component" value="Unassembled WGS sequence"/>
</dbReference>
<dbReference type="PANTHER" id="PTHR37422">
    <property type="entry name" value="TEICHURONIC ACID BIOSYNTHESIS PROTEIN TUAE"/>
    <property type="match status" value="1"/>
</dbReference>
<evidence type="ECO:0000256" key="2">
    <source>
        <dbReference type="ARBA" id="ARBA00022692"/>
    </source>
</evidence>